<dbReference type="AlphaFoldDB" id="A0A4V2PRL0"/>
<evidence type="ECO:0000256" key="2">
    <source>
        <dbReference type="ARBA" id="ARBA00012415"/>
    </source>
</evidence>
<dbReference type="NCBIfam" id="TIGR01099">
    <property type="entry name" value="galU"/>
    <property type="match status" value="1"/>
</dbReference>
<evidence type="ECO:0000313" key="10">
    <source>
        <dbReference type="Proteomes" id="UP000294614"/>
    </source>
</evidence>
<evidence type="ECO:0000313" key="9">
    <source>
        <dbReference type="EMBL" id="TCK58331.1"/>
    </source>
</evidence>
<dbReference type="GO" id="GO:0003983">
    <property type="term" value="F:UTP:glucose-1-phosphate uridylyltransferase activity"/>
    <property type="evidence" value="ECO:0007669"/>
    <property type="project" value="UniProtKB-EC"/>
</dbReference>
<comment type="caution">
    <text evidence="9">The sequence shown here is derived from an EMBL/GenBank/DDBJ whole genome shotgun (WGS) entry which is preliminary data.</text>
</comment>
<evidence type="ECO:0000256" key="3">
    <source>
        <dbReference type="ARBA" id="ARBA00019048"/>
    </source>
</evidence>
<name>A0A4V2PRL0_9BACT</name>
<accession>A0A4V2PRL0</accession>
<dbReference type="PANTHER" id="PTHR43197:SF1">
    <property type="entry name" value="UTP--GLUCOSE-1-PHOSPHATE URIDYLYLTRANSFERASE"/>
    <property type="match status" value="1"/>
</dbReference>
<dbReference type="EMBL" id="SMGG01000007">
    <property type="protein sequence ID" value="TCK58331.1"/>
    <property type="molecule type" value="Genomic_DNA"/>
</dbReference>
<dbReference type="SUPFAM" id="SSF53448">
    <property type="entry name" value="Nucleotide-diphospho-sugar transferases"/>
    <property type="match status" value="1"/>
</dbReference>
<protein>
    <recommendedName>
        <fullName evidence="3 7">UTP--glucose-1-phosphate uridylyltransferase</fullName>
        <ecNumber evidence="2 7">2.7.7.9</ecNumber>
    </recommendedName>
    <alternativeName>
        <fullName evidence="7">UDP-glucose pyrophosphorylase</fullName>
    </alternativeName>
</protein>
<dbReference type="OrthoDB" id="9813880at2"/>
<evidence type="ECO:0000256" key="7">
    <source>
        <dbReference type="RuleBase" id="RU361259"/>
    </source>
</evidence>
<comment type="catalytic activity">
    <reaction evidence="6 7">
        <text>alpha-D-glucose 1-phosphate + UTP + H(+) = UDP-alpha-D-glucose + diphosphate</text>
        <dbReference type="Rhea" id="RHEA:19889"/>
        <dbReference type="ChEBI" id="CHEBI:15378"/>
        <dbReference type="ChEBI" id="CHEBI:33019"/>
        <dbReference type="ChEBI" id="CHEBI:46398"/>
        <dbReference type="ChEBI" id="CHEBI:58601"/>
        <dbReference type="ChEBI" id="CHEBI:58885"/>
        <dbReference type="EC" id="2.7.7.9"/>
    </reaction>
</comment>
<dbReference type="Gene3D" id="3.90.550.10">
    <property type="entry name" value="Spore Coat Polysaccharide Biosynthesis Protein SpsA, Chain A"/>
    <property type="match status" value="1"/>
</dbReference>
<dbReference type="RefSeq" id="WP_132874506.1">
    <property type="nucleotide sequence ID" value="NZ_SMGG01000007.1"/>
</dbReference>
<keyword evidence="4 7" id="KW-0808">Transferase</keyword>
<evidence type="ECO:0000256" key="5">
    <source>
        <dbReference type="ARBA" id="ARBA00022695"/>
    </source>
</evidence>
<dbReference type="InterPro" id="IPR005771">
    <property type="entry name" value="GalU_uridylyltTrfase_bac/arc"/>
</dbReference>
<dbReference type="Proteomes" id="UP000294614">
    <property type="component" value="Unassembled WGS sequence"/>
</dbReference>
<proteinExistence type="inferred from homology"/>
<organism evidence="9 10">
    <name type="scientific">Seleniivibrio woodruffii</name>
    <dbReference type="NCBI Taxonomy" id="1078050"/>
    <lineage>
        <taxon>Bacteria</taxon>
        <taxon>Pseudomonadati</taxon>
        <taxon>Deferribacterota</taxon>
        <taxon>Deferribacteres</taxon>
        <taxon>Deferribacterales</taxon>
        <taxon>Geovibrionaceae</taxon>
        <taxon>Seleniivibrio</taxon>
    </lineage>
</organism>
<dbReference type="GO" id="GO:0006011">
    <property type="term" value="P:UDP-alpha-D-glucose metabolic process"/>
    <property type="evidence" value="ECO:0007669"/>
    <property type="project" value="InterPro"/>
</dbReference>
<feature type="domain" description="Nucleotidyl transferase" evidence="8">
    <location>
        <begin position="11"/>
        <end position="265"/>
    </location>
</feature>
<sequence length="287" mass="32167">MKVRTAVFPVAGLGTRLLPATKSIPKEMVTLIDKPLIQYAVEEVIAAGIERVIFVSARSKRALEDHFDYSPELEYQLEGNNKNELLEEMKRISEMCDITYVRQKNPKGLGHAVLCARDAVGREPFAVILPDDIIMSKTPVTAQLIEQFNQTKKSVISLMEVPEGDTSKYGIVVPGEKVNDRLMRLEGMVEKPKENPPSNLAIIGRYILTNEVMDALENIPRGAGGEIQLTDAILEVAKQSRVYGYHFEGKRFDCGNRFGLFEAAVNFALEREDMREHAMNVIKGMQI</sequence>
<dbReference type="CDD" id="cd02541">
    <property type="entry name" value="UGPase_prokaryotic"/>
    <property type="match status" value="1"/>
</dbReference>
<keyword evidence="5 7" id="KW-0548">Nucleotidyltransferase</keyword>
<evidence type="ECO:0000256" key="4">
    <source>
        <dbReference type="ARBA" id="ARBA00022679"/>
    </source>
</evidence>
<keyword evidence="10" id="KW-1185">Reference proteome</keyword>
<reference evidence="9 10" key="1">
    <citation type="submission" date="2019-03" db="EMBL/GenBank/DDBJ databases">
        <title>Genomic Encyclopedia of Type Strains, Phase IV (KMG-IV): sequencing the most valuable type-strain genomes for metagenomic binning, comparative biology and taxonomic classification.</title>
        <authorList>
            <person name="Goeker M."/>
        </authorList>
    </citation>
    <scope>NUCLEOTIDE SEQUENCE [LARGE SCALE GENOMIC DNA]</scope>
    <source>
        <strain evidence="9 10">DSM 24984</strain>
    </source>
</reference>
<gene>
    <name evidence="9" type="ORF">C8D98_2529</name>
</gene>
<dbReference type="PANTHER" id="PTHR43197">
    <property type="entry name" value="UTP--GLUCOSE-1-PHOSPHATE URIDYLYLTRANSFERASE"/>
    <property type="match status" value="1"/>
</dbReference>
<dbReference type="Pfam" id="PF00483">
    <property type="entry name" value="NTP_transferase"/>
    <property type="match status" value="1"/>
</dbReference>
<evidence type="ECO:0000256" key="6">
    <source>
        <dbReference type="ARBA" id="ARBA00048128"/>
    </source>
</evidence>
<comment type="similarity">
    <text evidence="1 7">Belongs to the UDPGP type 2 family.</text>
</comment>
<evidence type="ECO:0000256" key="1">
    <source>
        <dbReference type="ARBA" id="ARBA00006890"/>
    </source>
</evidence>
<dbReference type="InterPro" id="IPR029044">
    <property type="entry name" value="Nucleotide-diphossugar_trans"/>
</dbReference>
<evidence type="ECO:0000259" key="8">
    <source>
        <dbReference type="Pfam" id="PF00483"/>
    </source>
</evidence>
<dbReference type="EC" id="2.7.7.9" evidence="2 7"/>
<dbReference type="InterPro" id="IPR005835">
    <property type="entry name" value="NTP_transferase_dom"/>
</dbReference>